<protein>
    <recommendedName>
        <fullName evidence="5">Peptidoglycan binding domain-containing protein</fullName>
    </recommendedName>
</protein>
<dbReference type="Proteomes" id="UP000502677">
    <property type="component" value="Chromosome"/>
</dbReference>
<feature type="transmembrane region" description="Helical" evidence="2">
    <location>
        <begin position="64"/>
        <end position="87"/>
    </location>
</feature>
<accession>A0A6G7XDD9</accession>
<gene>
    <name evidence="3" type="ORF">G7068_03955</name>
</gene>
<feature type="region of interest" description="Disordered" evidence="1">
    <location>
        <begin position="1"/>
        <end position="28"/>
    </location>
</feature>
<dbReference type="InterPro" id="IPR036365">
    <property type="entry name" value="PGBD-like_sf"/>
</dbReference>
<dbReference type="SUPFAM" id="SSF47090">
    <property type="entry name" value="PGBD-like"/>
    <property type="match status" value="1"/>
</dbReference>
<organism evidence="3 4">
    <name type="scientific">Leucobacter viscericola</name>
    <dbReference type="NCBI Taxonomy" id="2714935"/>
    <lineage>
        <taxon>Bacteria</taxon>
        <taxon>Bacillati</taxon>
        <taxon>Actinomycetota</taxon>
        <taxon>Actinomycetes</taxon>
        <taxon>Micrococcales</taxon>
        <taxon>Microbacteriaceae</taxon>
        <taxon>Leucobacter</taxon>
    </lineage>
</organism>
<keyword evidence="4" id="KW-1185">Reference proteome</keyword>
<dbReference type="RefSeq" id="WP_166289230.1">
    <property type="nucleotide sequence ID" value="NZ_CP049863.1"/>
</dbReference>
<keyword evidence="2" id="KW-0472">Membrane</keyword>
<keyword evidence="2" id="KW-1133">Transmembrane helix</keyword>
<sequence length="523" mass="53268">MAALRRNRKDRGSSAEGPPASETNIETEDVETAVLVESVVTAETEADADAEPVKKKRGWKGARLVALIAGVAVVSMLIGVGVMQFIVSPADAASRTKAPDPGPVTAPIEKRQIENTVVIRGQVSYADSVQVAIDSPGGSERAVITGRVPEVGAILNTGNLALEVAGRPVIVLPGELPAYRTLSIGMRGPDVVQLKAALTAMGFGVGDTSSDVYDGDTAAAVGALYEQVGYSAPNGGDEAQKALRVAERGVRDAQLSLAQAQAQLSNAIDIAQPNTNAEQAAVNAANDALGDAQSTLVTAQEAVMPTLPSSEVLFLTGLPRRVDDVSVNRGDVLSGSPMSVSGATLTISGTVSQQDAELLTDGAKAFFSAPNGDELTATVKKIQAPKSGGKSGDSGGSKGSEGQSSGSGGSGSGGNSQDSSRYTVTMAPSELSSEEIEALRDTNVRVKIPVASTKGEVMAVPLAALSAGSGGEDRIELMIDPKSGPDAVTENVVVKVGLAADGFVEITSDDPRVKKGAKVVVGR</sequence>
<dbReference type="EMBL" id="CP049863">
    <property type="protein sequence ID" value="QIK62459.1"/>
    <property type="molecule type" value="Genomic_DNA"/>
</dbReference>
<dbReference type="Gene3D" id="1.10.101.10">
    <property type="entry name" value="PGBD-like superfamily/PGBD"/>
    <property type="match status" value="1"/>
</dbReference>
<proteinExistence type="predicted"/>
<evidence type="ECO:0000313" key="4">
    <source>
        <dbReference type="Proteomes" id="UP000502677"/>
    </source>
</evidence>
<evidence type="ECO:0008006" key="5">
    <source>
        <dbReference type="Google" id="ProtNLM"/>
    </source>
</evidence>
<feature type="compositionally biased region" description="Gly residues" evidence="1">
    <location>
        <begin position="389"/>
        <end position="414"/>
    </location>
</feature>
<dbReference type="KEGG" id="lvi:G7068_03955"/>
<keyword evidence="2" id="KW-0812">Transmembrane</keyword>
<feature type="region of interest" description="Disordered" evidence="1">
    <location>
        <begin position="381"/>
        <end position="431"/>
    </location>
</feature>
<dbReference type="AlphaFoldDB" id="A0A6G7XDD9"/>
<evidence type="ECO:0000256" key="1">
    <source>
        <dbReference type="SAM" id="MobiDB-lite"/>
    </source>
</evidence>
<evidence type="ECO:0000313" key="3">
    <source>
        <dbReference type="EMBL" id="QIK62459.1"/>
    </source>
</evidence>
<dbReference type="InterPro" id="IPR036366">
    <property type="entry name" value="PGBDSf"/>
</dbReference>
<reference evidence="3 4" key="1">
    <citation type="submission" date="2020-03" db="EMBL/GenBank/DDBJ databases">
        <title>Leucobacter sp. nov., isolated from beetles.</title>
        <authorList>
            <person name="Hyun D.-W."/>
            <person name="Bae J.-W."/>
        </authorList>
    </citation>
    <scope>NUCLEOTIDE SEQUENCE [LARGE SCALE GENOMIC DNA]</scope>
    <source>
        <strain evidence="3 4">HDW9C</strain>
    </source>
</reference>
<dbReference type="Gene3D" id="2.40.420.20">
    <property type="match status" value="1"/>
</dbReference>
<evidence type="ECO:0000256" key="2">
    <source>
        <dbReference type="SAM" id="Phobius"/>
    </source>
</evidence>
<name>A0A6G7XDD9_9MICO</name>